<evidence type="ECO:0000313" key="5">
    <source>
        <dbReference type="Proteomes" id="UP000222056"/>
    </source>
</evidence>
<protein>
    <submittedName>
        <fullName evidence="4">Fe-S cluster assembly protein SufD</fullName>
    </submittedName>
</protein>
<organism evidence="4 5">
    <name type="scientific">Thermoleophilum album</name>
    <dbReference type="NCBI Taxonomy" id="29539"/>
    <lineage>
        <taxon>Bacteria</taxon>
        <taxon>Bacillati</taxon>
        <taxon>Actinomycetota</taxon>
        <taxon>Thermoleophilia</taxon>
        <taxon>Thermoleophilales</taxon>
        <taxon>Thermoleophilaceae</taxon>
        <taxon>Thermoleophilum</taxon>
    </lineage>
</organism>
<dbReference type="InterPro" id="IPR000825">
    <property type="entry name" value="SUF_FeS_clus_asmbl_SufBD_core"/>
</dbReference>
<dbReference type="InterPro" id="IPR045595">
    <property type="entry name" value="SufBD_N"/>
</dbReference>
<dbReference type="PANTHER" id="PTHR43575">
    <property type="entry name" value="PROTEIN ABCI7, CHLOROPLASTIC"/>
    <property type="match status" value="1"/>
</dbReference>
<dbReference type="InterPro" id="IPR055346">
    <property type="entry name" value="Fe-S_cluster_assembly_SufBD"/>
</dbReference>
<evidence type="ECO:0000259" key="3">
    <source>
        <dbReference type="Pfam" id="PF19295"/>
    </source>
</evidence>
<dbReference type="AlphaFoldDB" id="A0A1H6FKW8"/>
<comment type="similarity">
    <text evidence="1">Belongs to the iron-sulfur cluster assembly SufBD family.</text>
</comment>
<dbReference type="PANTHER" id="PTHR43575:SF1">
    <property type="entry name" value="PROTEIN ABCI7, CHLOROPLASTIC"/>
    <property type="match status" value="1"/>
</dbReference>
<dbReference type="NCBIfam" id="TIGR01981">
    <property type="entry name" value="sufD"/>
    <property type="match status" value="1"/>
</dbReference>
<keyword evidence="5" id="KW-1185">Reference proteome</keyword>
<dbReference type="STRING" id="29539.SAMN02745716_0786"/>
<sequence length="425" mass="46058">MASAAAARGTEPSWLSDRRRRAAEAAAQLPLPDSKTPGWEFTDLSGLDFERYELPAVDAAAAASPIPLFDALPEGLELACVDGQWRAHGGEAPGGALLLPLEEAIERIPSVVERNLGSIVAVDDPFVARNELAWRHGAVVYVPEGVRVSLPLVVRAGLCGEHLQLPWRTLIVLERGAQAEVFEEYLGPLGEAGEGVDALLNAVVEIVVGEGASLTYVCGQRLSERSWGFATQRARVARDGRLDWVVLGFGGANGKFRTETQLVGENAWARVTGAYAGRARQHLDFDTTQEHAAPHTTSDLAFRGILSDRATAVWRGMIRVDPGAQRTDAFQESRNLLLSRNAHADAIPGLEIEANDVRCTHAAAVAQIDREQLFYLRAHGVPEAAARRLVIEGFLQELVERFPEGEVHDTLSAALERRLVELLGS</sequence>
<dbReference type="Proteomes" id="UP000222056">
    <property type="component" value="Unassembled WGS sequence"/>
</dbReference>
<dbReference type="SUPFAM" id="SSF101960">
    <property type="entry name" value="Stabilizer of iron transporter SufD"/>
    <property type="match status" value="1"/>
</dbReference>
<gene>
    <name evidence="4" type="ORF">SAMN02745716_0786</name>
</gene>
<feature type="domain" description="SUF system FeS cluster assembly SufBD N-terminal" evidence="3">
    <location>
        <begin position="13"/>
        <end position="152"/>
    </location>
</feature>
<dbReference type="InterPro" id="IPR011542">
    <property type="entry name" value="SUF_FeS_clus_asmbl_SufD"/>
</dbReference>
<dbReference type="InterPro" id="IPR037284">
    <property type="entry name" value="SUF_FeS_clus_asmbl_SufBD_sf"/>
</dbReference>
<proteinExistence type="inferred from homology"/>
<dbReference type="EMBL" id="FNWJ01000001">
    <property type="protein sequence ID" value="SEH11496.1"/>
    <property type="molecule type" value="Genomic_DNA"/>
</dbReference>
<dbReference type="Pfam" id="PF19295">
    <property type="entry name" value="SufBD_N"/>
    <property type="match status" value="1"/>
</dbReference>
<dbReference type="RefSeq" id="WP_093116389.1">
    <property type="nucleotide sequence ID" value="NZ_FNWJ01000001.1"/>
</dbReference>
<evidence type="ECO:0000313" key="4">
    <source>
        <dbReference type="EMBL" id="SEH11496.1"/>
    </source>
</evidence>
<evidence type="ECO:0000256" key="1">
    <source>
        <dbReference type="ARBA" id="ARBA00043967"/>
    </source>
</evidence>
<dbReference type="GO" id="GO:0016226">
    <property type="term" value="P:iron-sulfur cluster assembly"/>
    <property type="evidence" value="ECO:0007669"/>
    <property type="project" value="InterPro"/>
</dbReference>
<feature type="domain" description="SUF system FeS cluster assembly SufBD core" evidence="2">
    <location>
        <begin position="168"/>
        <end position="394"/>
    </location>
</feature>
<dbReference type="OrthoDB" id="9803529at2"/>
<accession>A0A1H6FKW8</accession>
<dbReference type="Pfam" id="PF01458">
    <property type="entry name" value="SUFBD_core"/>
    <property type="match status" value="1"/>
</dbReference>
<reference evidence="5" key="1">
    <citation type="submission" date="2016-10" db="EMBL/GenBank/DDBJ databases">
        <authorList>
            <person name="Varghese N."/>
            <person name="Submissions S."/>
        </authorList>
    </citation>
    <scope>NUCLEOTIDE SEQUENCE [LARGE SCALE GENOMIC DNA]</scope>
    <source>
        <strain evidence="5">ATCC 35263</strain>
    </source>
</reference>
<evidence type="ECO:0000259" key="2">
    <source>
        <dbReference type="Pfam" id="PF01458"/>
    </source>
</evidence>
<name>A0A1H6FKW8_THEAL</name>